<sequence>MKDRRKKNCSDGEPGSSVSRDELEEMFGDVLKPDGEDKTLSEEERLQRLRAEKLRNALYPKDR</sequence>
<dbReference type="Proteomes" id="UP001057991">
    <property type="component" value="Chromosome"/>
</dbReference>
<reference evidence="2" key="1">
    <citation type="submission" date="2021-08" db="EMBL/GenBank/DDBJ databases">
        <authorList>
            <person name="Nwanade C."/>
            <person name="Wang M."/>
            <person name="Masoudi A."/>
            <person name="Yu Z."/>
            <person name="Liu J."/>
        </authorList>
    </citation>
    <scope>NUCLEOTIDE SEQUENCE</scope>
    <source>
        <strain evidence="2">S056</strain>
    </source>
</reference>
<accession>A0A9Q9HBC1</accession>
<dbReference type="AlphaFoldDB" id="A0A9Q9HBC1"/>
<feature type="compositionally biased region" description="Basic and acidic residues" evidence="1">
    <location>
        <begin position="31"/>
        <end position="44"/>
    </location>
</feature>
<dbReference type="RefSeq" id="WP_259805440.1">
    <property type="nucleotide sequence ID" value="NZ_CP080776.1"/>
</dbReference>
<dbReference type="EMBL" id="CP080776">
    <property type="protein sequence ID" value="UWP94220.1"/>
    <property type="molecule type" value="Genomic_DNA"/>
</dbReference>
<evidence type="ECO:0000313" key="2">
    <source>
        <dbReference type="EMBL" id="UWP94220.1"/>
    </source>
</evidence>
<feature type="region of interest" description="Disordered" evidence="1">
    <location>
        <begin position="1"/>
        <end position="44"/>
    </location>
</feature>
<organism evidence="2 3">
    <name type="scientific">Aliiroseovarius crassostreae</name>
    <dbReference type="NCBI Taxonomy" id="154981"/>
    <lineage>
        <taxon>Bacteria</taxon>
        <taxon>Pseudomonadati</taxon>
        <taxon>Pseudomonadota</taxon>
        <taxon>Alphaproteobacteria</taxon>
        <taxon>Rhodobacterales</taxon>
        <taxon>Paracoccaceae</taxon>
        <taxon>Aliiroseovarius</taxon>
    </lineage>
</organism>
<evidence type="ECO:0000256" key="1">
    <source>
        <dbReference type="SAM" id="MobiDB-lite"/>
    </source>
</evidence>
<protein>
    <submittedName>
        <fullName evidence="2">Uncharacterized protein</fullName>
    </submittedName>
</protein>
<name>A0A9Q9HBC1_9RHOB</name>
<evidence type="ECO:0000313" key="3">
    <source>
        <dbReference type="Proteomes" id="UP001057991"/>
    </source>
</evidence>
<gene>
    <name evidence="2" type="ORF">K3X48_08080</name>
</gene>
<proteinExistence type="predicted"/>